<name>A0A6A5TWE1_9PLEO</name>
<gene>
    <name evidence="1" type="ORF">CC80DRAFT_110483</name>
</gene>
<evidence type="ECO:0000313" key="2">
    <source>
        <dbReference type="Proteomes" id="UP000800035"/>
    </source>
</evidence>
<dbReference type="Proteomes" id="UP000800035">
    <property type="component" value="Unassembled WGS sequence"/>
</dbReference>
<reference evidence="1" key="1">
    <citation type="journal article" date="2020" name="Stud. Mycol.">
        <title>101 Dothideomycetes genomes: a test case for predicting lifestyles and emergence of pathogens.</title>
        <authorList>
            <person name="Haridas S."/>
            <person name="Albert R."/>
            <person name="Binder M."/>
            <person name="Bloem J."/>
            <person name="Labutti K."/>
            <person name="Salamov A."/>
            <person name="Andreopoulos B."/>
            <person name="Baker S."/>
            <person name="Barry K."/>
            <person name="Bills G."/>
            <person name="Bluhm B."/>
            <person name="Cannon C."/>
            <person name="Castanera R."/>
            <person name="Culley D."/>
            <person name="Daum C."/>
            <person name="Ezra D."/>
            <person name="Gonzalez J."/>
            <person name="Henrissat B."/>
            <person name="Kuo A."/>
            <person name="Liang C."/>
            <person name="Lipzen A."/>
            <person name="Lutzoni F."/>
            <person name="Magnuson J."/>
            <person name="Mondo S."/>
            <person name="Nolan M."/>
            <person name="Ohm R."/>
            <person name="Pangilinan J."/>
            <person name="Park H.-J."/>
            <person name="Ramirez L."/>
            <person name="Alfaro M."/>
            <person name="Sun H."/>
            <person name="Tritt A."/>
            <person name="Yoshinaga Y."/>
            <person name="Zwiers L.-H."/>
            <person name="Turgeon B."/>
            <person name="Goodwin S."/>
            <person name="Spatafora J."/>
            <person name="Crous P."/>
            <person name="Grigoriev I."/>
        </authorList>
    </citation>
    <scope>NUCLEOTIDE SEQUENCE</scope>
    <source>
        <strain evidence="1">CBS 675.92</strain>
    </source>
</reference>
<dbReference type="AlphaFoldDB" id="A0A6A5TWE1"/>
<evidence type="ECO:0000313" key="1">
    <source>
        <dbReference type="EMBL" id="KAF1955006.1"/>
    </source>
</evidence>
<organism evidence="1 2">
    <name type="scientific">Byssothecium circinans</name>
    <dbReference type="NCBI Taxonomy" id="147558"/>
    <lineage>
        <taxon>Eukaryota</taxon>
        <taxon>Fungi</taxon>
        <taxon>Dikarya</taxon>
        <taxon>Ascomycota</taxon>
        <taxon>Pezizomycotina</taxon>
        <taxon>Dothideomycetes</taxon>
        <taxon>Pleosporomycetidae</taxon>
        <taxon>Pleosporales</taxon>
        <taxon>Massarineae</taxon>
        <taxon>Massarinaceae</taxon>
        <taxon>Byssothecium</taxon>
    </lineage>
</organism>
<sequence length="111" mass="12293">MNAGVLRSCGVPSAALSPPVQCLPVHLGLTDCPLSFLQIRIVSREHPVQSSICPPPAGHPIQVKITARPHAINNRWRCLTRCRLPGRIRPSMHDRTLFPLDFRRDCTSILG</sequence>
<keyword evidence="2" id="KW-1185">Reference proteome</keyword>
<accession>A0A6A5TWE1</accession>
<dbReference type="EMBL" id="ML976996">
    <property type="protein sequence ID" value="KAF1955006.1"/>
    <property type="molecule type" value="Genomic_DNA"/>
</dbReference>
<proteinExistence type="predicted"/>
<protein>
    <submittedName>
        <fullName evidence="1">Uncharacterized protein</fullName>
    </submittedName>
</protein>